<name>A0A6C0JAZ9_9ZZZZ</name>
<reference evidence="2" key="1">
    <citation type="journal article" date="2020" name="Nature">
        <title>Giant virus diversity and host interactions through global metagenomics.</title>
        <authorList>
            <person name="Schulz F."/>
            <person name="Roux S."/>
            <person name="Paez-Espino D."/>
            <person name="Jungbluth S."/>
            <person name="Walsh D.A."/>
            <person name="Denef V.J."/>
            <person name="McMahon K.D."/>
            <person name="Konstantinidis K.T."/>
            <person name="Eloe-Fadrosh E.A."/>
            <person name="Kyrpides N.C."/>
            <person name="Woyke T."/>
        </authorList>
    </citation>
    <scope>NUCLEOTIDE SEQUENCE</scope>
    <source>
        <strain evidence="2">GVMAG-M-3300025874-2</strain>
    </source>
</reference>
<proteinExistence type="predicted"/>
<dbReference type="InterPro" id="IPR011335">
    <property type="entry name" value="Restrct_endonuc-II-like"/>
</dbReference>
<dbReference type="InterPro" id="IPR017482">
    <property type="entry name" value="Lambda-type_endonuclease"/>
</dbReference>
<dbReference type="PANTHER" id="PTHR46609">
    <property type="entry name" value="EXONUCLEASE, PHAGE-TYPE/RECB, C-TERMINAL DOMAIN-CONTAINING PROTEIN"/>
    <property type="match status" value="1"/>
</dbReference>
<sequence length="699" mass="82822">MHNQIKQRTPEWYTLRKKMITASNVAAVLGYNPYDSKISIIKKKLTDISISNAAMAHGVKYEPLAVKAYEKINKCTVEDVGLLIHPNYEWLGASPDGFIRTTDKLLEIKCVYTRDIHIVPYYYWIQVQIQLEVCNKEDCDFLQCKFEDGELIDSTCETIKRDRGWFVKVLPILKTFNKDLQYCLKKNKVNFKRKRFYSYIEWENYISSHDIKNYIKDDPILDYLSRYGDSKKKDSLSVYDKYITDSLQTIRERIFKGISYSTTICVNKYLKNYESIKRTKDAIRQKVIVIIRPLLVHENHYSIPDMLVRNDFLERLFNIVPDKLDTNYSIVKITFKKLNIKDYIIQKMDRAVIAVSYLDKCICDKVQKAKTSVYLLNKKNKIGKLIVDDNDKLLDKINRGVSWLTELIRDGEDFDVLNPSRWELYPNMCNRSDYGWHSRKKELADNANELTSIWNIGIKKRKELHQRGVFKWDDVEQEDVPDKVYQIIKANKSRKKYLNVVNTLPKSKKYFFVDFETVNNLSNDNFKADSLIYIIGCGYIENNKWKFKQFKLNSYSLKEEKKMLDKWINFMFGFGTEFLICHWCSAEKTFFRQARDRHNMKYNPLSEHFFDLCKYFIDNKIVVKGSFTYKLKHIAKALFNQQLIETDWADNEIDGLSATLYGWYDLTNQDKSNVADTLHYNMIDCKVMYDIVKFIKKVK</sequence>
<dbReference type="SUPFAM" id="SSF52980">
    <property type="entry name" value="Restriction endonuclease-like"/>
    <property type="match status" value="1"/>
</dbReference>
<protein>
    <recommendedName>
        <fullName evidence="1">YqaJ viral recombinase domain-containing protein</fullName>
    </recommendedName>
</protein>
<evidence type="ECO:0000259" key="1">
    <source>
        <dbReference type="Pfam" id="PF09588"/>
    </source>
</evidence>
<dbReference type="Gene3D" id="3.90.320.10">
    <property type="match status" value="1"/>
</dbReference>
<dbReference type="CDD" id="cd22343">
    <property type="entry name" value="PDDEXK_lambda_exonuclease-like"/>
    <property type="match status" value="1"/>
</dbReference>
<dbReference type="InterPro" id="IPR051703">
    <property type="entry name" value="NF-kappa-B_Signaling_Reg"/>
</dbReference>
<organism evidence="2">
    <name type="scientific">viral metagenome</name>
    <dbReference type="NCBI Taxonomy" id="1070528"/>
    <lineage>
        <taxon>unclassified sequences</taxon>
        <taxon>metagenomes</taxon>
        <taxon>organismal metagenomes</taxon>
    </lineage>
</organism>
<dbReference type="EMBL" id="MN740347">
    <property type="protein sequence ID" value="QHU01727.1"/>
    <property type="molecule type" value="Genomic_DNA"/>
</dbReference>
<dbReference type="AlphaFoldDB" id="A0A6C0JAZ9"/>
<feature type="domain" description="YqaJ viral recombinase" evidence="1">
    <location>
        <begin position="11"/>
        <end position="136"/>
    </location>
</feature>
<accession>A0A6C0JAZ9</accession>
<dbReference type="PANTHER" id="PTHR46609:SF6">
    <property type="entry name" value="EXONUCLEASE, PHAGE-TYPE_RECB, C-TERMINAL DOMAIN-CONTAINING PROTEIN-RELATED"/>
    <property type="match status" value="1"/>
</dbReference>
<dbReference type="InterPro" id="IPR019080">
    <property type="entry name" value="YqaJ_viral_recombinase"/>
</dbReference>
<dbReference type="InterPro" id="IPR011604">
    <property type="entry name" value="PDDEXK-like_dom_sf"/>
</dbReference>
<dbReference type="SUPFAM" id="SSF53098">
    <property type="entry name" value="Ribonuclease H-like"/>
    <property type="match status" value="1"/>
</dbReference>
<dbReference type="NCBIfam" id="TIGR03033">
    <property type="entry name" value="phage_rel_nuc"/>
    <property type="match status" value="1"/>
</dbReference>
<evidence type="ECO:0000313" key="2">
    <source>
        <dbReference type="EMBL" id="QHU01727.1"/>
    </source>
</evidence>
<dbReference type="InterPro" id="IPR012337">
    <property type="entry name" value="RNaseH-like_sf"/>
</dbReference>
<dbReference type="Pfam" id="PF09588">
    <property type="entry name" value="YqaJ"/>
    <property type="match status" value="1"/>
</dbReference>